<evidence type="ECO:0000313" key="2">
    <source>
        <dbReference type="EMBL" id="KAJ4449377.1"/>
    </source>
</evidence>
<protein>
    <submittedName>
        <fullName evidence="2">Uncharacterized protein</fullName>
    </submittedName>
</protein>
<name>A0ABQ8TTI1_PERAM</name>
<keyword evidence="3" id="KW-1185">Reference proteome</keyword>
<comment type="caution">
    <text evidence="2">The sequence shown here is derived from an EMBL/GenBank/DDBJ whole genome shotgun (WGS) entry which is preliminary data.</text>
</comment>
<sequence length="207" mass="23355">MASTSKISEWLLESSASENEGEVRDAETHLPLDPESEEEDNCEEIIENSDSEESVEEASDCERDIIISAPSIEGDEKHVKSPYDSWKLLISDEFVQEITTRSNDEIQRTERMLKEYKLTTLGTLRKNKKEIPPIFVTNKVMGTALFAFHKEKTLLSFAPRNNKIVLLLSTMHRDNSVAPSSELSSIICLIVSGSSRLQYFLVSTPVE</sequence>
<dbReference type="Proteomes" id="UP001148838">
    <property type="component" value="Unassembled WGS sequence"/>
</dbReference>
<proteinExistence type="predicted"/>
<feature type="compositionally biased region" description="Basic and acidic residues" evidence="1">
    <location>
        <begin position="21"/>
        <end position="32"/>
    </location>
</feature>
<gene>
    <name evidence="2" type="ORF">ANN_00776</name>
</gene>
<feature type="compositionally biased region" description="Acidic residues" evidence="1">
    <location>
        <begin position="34"/>
        <end position="59"/>
    </location>
</feature>
<evidence type="ECO:0000256" key="1">
    <source>
        <dbReference type="SAM" id="MobiDB-lite"/>
    </source>
</evidence>
<organism evidence="2 3">
    <name type="scientific">Periplaneta americana</name>
    <name type="common">American cockroach</name>
    <name type="synonym">Blatta americana</name>
    <dbReference type="NCBI Taxonomy" id="6978"/>
    <lineage>
        <taxon>Eukaryota</taxon>
        <taxon>Metazoa</taxon>
        <taxon>Ecdysozoa</taxon>
        <taxon>Arthropoda</taxon>
        <taxon>Hexapoda</taxon>
        <taxon>Insecta</taxon>
        <taxon>Pterygota</taxon>
        <taxon>Neoptera</taxon>
        <taxon>Polyneoptera</taxon>
        <taxon>Dictyoptera</taxon>
        <taxon>Blattodea</taxon>
        <taxon>Blattoidea</taxon>
        <taxon>Blattidae</taxon>
        <taxon>Blattinae</taxon>
        <taxon>Periplaneta</taxon>
    </lineage>
</organism>
<accession>A0ABQ8TTI1</accession>
<dbReference type="EMBL" id="JAJSOF020000003">
    <property type="protein sequence ID" value="KAJ4449377.1"/>
    <property type="molecule type" value="Genomic_DNA"/>
</dbReference>
<evidence type="ECO:0000313" key="3">
    <source>
        <dbReference type="Proteomes" id="UP001148838"/>
    </source>
</evidence>
<feature type="region of interest" description="Disordered" evidence="1">
    <location>
        <begin position="1"/>
        <end position="60"/>
    </location>
</feature>
<reference evidence="2 3" key="1">
    <citation type="journal article" date="2022" name="Allergy">
        <title>Genome assembly and annotation of Periplaneta americana reveal a comprehensive cockroach allergen profile.</title>
        <authorList>
            <person name="Wang L."/>
            <person name="Xiong Q."/>
            <person name="Saelim N."/>
            <person name="Wang L."/>
            <person name="Nong W."/>
            <person name="Wan A.T."/>
            <person name="Shi M."/>
            <person name="Liu X."/>
            <person name="Cao Q."/>
            <person name="Hui J.H.L."/>
            <person name="Sookrung N."/>
            <person name="Leung T.F."/>
            <person name="Tungtrongchitr A."/>
            <person name="Tsui S.K.W."/>
        </authorList>
    </citation>
    <scope>NUCLEOTIDE SEQUENCE [LARGE SCALE GENOMIC DNA]</scope>
    <source>
        <strain evidence="2">PWHHKU_190912</strain>
    </source>
</reference>